<protein>
    <submittedName>
        <fullName evidence="2">Uncharacterized protein</fullName>
    </submittedName>
</protein>
<dbReference type="Proteomes" id="UP000000600">
    <property type="component" value="Unassembled WGS sequence"/>
</dbReference>
<dbReference type="EMBL" id="CT868296">
    <property type="protein sequence ID" value="CAK78240.1"/>
    <property type="molecule type" value="Genomic_DNA"/>
</dbReference>
<dbReference type="HOGENOM" id="CLU_1491826_0_0_1"/>
<keyword evidence="3" id="KW-1185">Reference proteome</keyword>
<dbReference type="OMA" id="TNRVEMF"/>
<evidence type="ECO:0000313" key="3">
    <source>
        <dbReference type="Proteomes" id="UP000000600"/>
    </source>
</evidence>
<feature type="compositionally biased region" description="Basic and acidic residues" evidence="1">
    <location>
        <begin position="13"/>
        <end position="33"/>
    </location>
</feature>
<feature type="region of interest" description="Disordered" evidence="1">
    <location>
        <begin position="121"/>
        <end position="153"/>
    </location>
</feature>
<dbReference type="AlphaFoldDB" id="A0D5C3"/>
<gene>
    <name evidence="2" type="ORF">GSPATT00013689001</name>
</gene>
<dbReference type="GeneID" id="5031422"/>
<organism evidence="2 3">
    <name type="scientific">Paramecium tetraurelia</name>
    <dbReference type="NCBI Taxonomy" id="5888"/>
    <lineage>
        <taxon>Eukaryota</taxon>
        <taxon>Sar</taxon>
        <taxon>Alveolata</taxon>
        <taxon>Ciliophora</taxon>
        <taxon>Intramacronucleata</taxon>
        <taxon>Oligohymenophorea</taxon>
        <taxon>Peniculida</taxon>
        <taxon>Parameciidae</taxon>
        <taxon>Paramecium</taxon>
    </lineage>
</organism>
<dbReference type="KEGG" id="ptm:GSPATT00013689001"/>
<accession>A0D5C3</accession>
<dbReference type="InParanoid" id="A0D5C3"/>
<evidence type="ECO:0000313" key="2">
    <source>
        <dbReference type="EMBL" id="CAK78240.1"/>
    </source>
</evidence>
<sequence>MSLNNFFKQKQQLQKEKEEKDKQQIKEQSDQKRNIQSVQLKARASQRIETFQETMMSKQYVESMKNGSYPLLPTSKHSFRDREKDKEMEKMGGIYLKTFQVAKNRAQTAQQEFRSAHLATGEFDPNLPTKNHEKWLKPKDLSKQSEPMRFGLSQRTEVERVNQELKKVSEQLDVQFSRIKT</sequence>
<evidence type="ECO:0000256" key="1">
    <source>
        <dbReference type="SAM" id="MobiDB-lite"/>
    </source>
</evidence>
<name>A0D5C3_PARTE</name>
<proteinExistence type="predicted"/>
<dbReference type="RefSeq" id="XP_001445637.1">
    <property type="nucleotide sequence ID" value="XM_001445600.1"/>
</dbReference>
<feature type="region of interest" description="Disordered" evidence="1">
    <location>
        <begin position="1"/>
        <end position="43"/>
    </location>
</feature>
<feature type="compositionally biased region" description="Basic and acidic residues" evidence="1">
    <location>
        <begin position="130"/>
        <end position="143"/>
    </location>
</feature>
<reference evidence="2 3" key="1">
    <citation type="journal article" date="2006" name="Nature">
        <title>Global trends of whole-genome duplications revealed by the ciliate Paramecium tetraurelia.</title>
        <authorList>
            <consortium name="Genoscope"/>
            <person name="Aury J.-M."/>
            <person name="Jaillon O."/>
            <person name="Duret L."/>
            <person name="Noel B."/>
            <person name="Jubin C."/>
            <person name="Porcel B.M."/>
            <person name="Segurens B."/>
            <person name="Daubin V."/>
            <person name="Anthouard V."/>
            <person name="Aiach N."/>
            <person name="Arnaiz O."/>
            <person name="Billaut A."/>
            <person name="Beisson J."/>
            <person name="Blanc I."/>
            <person name="Bouhouche K."/>
            <person name="Camara F."/>
            <person name="Duharcourt S."/>
            <person name="Guigo R."/>
            <person name="Gogendeau D."/>
            <person name="Katinka M."/>
            <person name="Keller A.-M."/>
            <person name="Kissmehl R."/>
            <person name="Klotz C."/>
            <person name="Koll F."/>
            <person name="Le Moue A."/>
            <person name="Lepere C."/>
            <person name="Malinsky S."/>
            <person name="Nowacki M."/>
            <person name="Nowak J.K."/>
            <person name="Plattner H."/>
            <person name="Poulain J."/>
            <person name="Ruiz F."/>
            <person name="Serrano V."/>
            <person name="Zagulski M."/>
            <person name="Dessen P."/>
            <person name="Betermier M."/>
            <person name="Weissenbach J."/>
            <person name="Scarpelli C."/>
            <person name="Schachter V."/>
            <person name="Sperling L."/>
            <person name="Meyer E."/>
            <person name="Cohen J."/>
            <person name="Wincker P."/>
        </authorList>
    </citation>
    <scope>NUCLEOTIDE SEQUENCE [LARGE SCALE GENOMIC DNA]</scope>
    <source>
        <strain evidence="2 3">Stock d4-2</strain>
    </source>
</reference>